<evidence type="ECO:0000313" key="1">
    <source>
        <dbReference type="EMBL" id="SNC59891.1"/>
    </source>
</evidence>
<dbReference type="RefSeq" id="WP_088817210.1">
    <property type="nucleotide sequence ID" value="NZ_FYEZ01000001.1"/>
</dbReference>
<dbReference type="Proteomes" id="UP000198122">
    <property type="component" value="Unassembled WGS sequence"/>
</dbReference>
<accession>A0A212T232</accession>
<gene>
    <name evidence="1" type="ORF">SAMN05445756_0163</name>
</gene>
<sequence>MIRPPEIPSAHRKARAAAVWEYRTVHADRDMSRSDLRRLLAEMAEYEGWTLHRVALYHGGGRRVSLRRKKIKVQRTV</sequence>
<protein>
    <recommendedName>
        <fullName evidence="3">DUF4177 domain-containing protein</fullName>
    </recommendedName>
</protein>
<dbReference type="EMBL" id="FYEZ01000001">
    <property type="protein sequence ID" value="SNC59891.1"/>
    <property type="molecule type" value="Genomic_DNA"/>
</dbReference>
<evidence type="ECO:0000313" key="2">
    <source>
        <dbReference type="Proteomes" id="UP000198122"/>
    </source>
</evidence>
<keyword evidence="2" id="KW-1185">Reference proteome</keyword>
<dbReference type="Pfam" id="PF18963">
    <property type="entry name" value="DUF5703"/>
    <property type="match status" value="1"/>
</dbReference>
<name>A0A212T232_9MICO</name>
<proteinExistence type="predicted"/>
<dbReference type="AlphaFoldDB" id="A0A212T232"/>
<evidence type="ECO:0008006" key="3">
    <source>
        <dbReference type="Google" id="ProtNLM"/>
    </source>
</evidence>
<organism evidence="1 2">
    <name type="scientific">Kytococcus aerolatus</name>
    <dbReference type="NCBI Taxonomy" id="592308"/>
    <lineage>
        <taxon>Bacteria</taxon>
        <taxon>Bacillati</taxon>
        <taxon>Actinomycetota</taxon>
        <taxon>Actinomycetes</taxon>
        <taxon>Micrococcales</taxon>
        <taxon>Kytococcaceae</taxon>
        <taxon>Kytococcus</taxon>
    </lineage>
</organism>
<dbReference type="OrthoDB" id="3481802at2"/>
<reference evidence="1 2" key="1">
    <citation type="submission" date="2017-06" db="EMBL/GenBank/DDBJ databases">
        <authorList>
            <person name="Kim H.J."/>
            <person name="Triplett B.A."/>
        </authorList>
    </citation>
    <scope>NUCLEOTIDE SEQUENCE [LARGE SCALE GENOMIC DNA]</scope>
    <source>
        <strain evidence="1 2">DSM 22179</strain>
    </source>
</reference>
<dbReference type="InterPro" id="IPR043758">
    <property type="entry name" value="DUF5703"/>
</dbReference>